<dbReference type="Proteomes" id="UP001461498">
    <property type="component" value="Unassembled WGS sequence"/>
</dbReference>
<evidence type="ECO:0000313" key="2">
    <source>
        <dbReference type="Proteomes" id="UP001461498"/>
    </source>
</evidence>
<protein>
    <submittedName>
        <fullName evidence="1">Uncharacterized protein</fullName>
    </submittedName>
</protein>
<accession>A0AAW1CRV5</accession>
<proteinExistence type="predicted"/>
<dbReference type="EMBL" id="JAPXFL010000012">
    <property type="protein sequence ID" value="KAK9498990.1"/>
    <property type="molecule type" value="Genomic_DNA"/>
</dbReference>
<comment type="caution">
    <text evidence="1">The sequence shown here is derived from an EMBL/GenBank/DDBJ whole genome shotgun (WGS) entry which is preliminary data.</text>
</comment>
<name>A0AAW1CRV5_9HEMI</name>
<organism evidence="1 2">
    <name type="scientific">Rhynocoris fuscipes</name>
    <dbReference type="NCBI Taxonomy" id="488301"/>
    <lineage>
        <taxon>Eukaryota</taxon>
        <taxon>Metazoa</taxon>
        <taxon>Ecdysozoa</taxon>
        <taxon>Arthropoda</taxon>
        <taxon>Hexapoda</taxon>
        <taxon>Insecta</taxon>
        <taxon>Pterygota</taxon>
        <taxon>Neoptera</taxon>
        <taxon>Paraneoptera</taxon>
        <taxon>Hemiptera</taxon>
        <taxon>Heteroptera</taxon>
        <taxon>Panheteroptera</taxon>
        <taxon>Cimicomorpha</taxon>
        <taxon>Reduviidae</taxon>
        <taxon>Harpactorinae</taxon>
        <taxon>Harpactorini</taxon>
        <taxon>Rhynocoris</taxon>
    </lineage>
</organism>
<dbReference type="AlphaFoldDB" id="A0AAW1CRV5"/>
<gene>
    <name evidence="1" type="ORF">O3M35_003515</name>
</gene>
<sequence length="54" mass="5926">MRPPSSQFGADITNTANHDNMMANMICTRLAGRAVIRVVGRCNEAQDNNNLGMF</sequence>
<evidence type="ECO:0000313" key="1">
    <source>
        <dbReference type="EMBL" id="KAK9498990.1"/>
    </source>
</evidence>
<reference evidence="1 2" key="1">
    <citation type="submission" date="2022-12" db="EMBL/GenBank/DDBJ databases">
        <title>Chromosome-level genome assembly of true bugs.</title>
        <authorList>
            <person name="Ma L."/>
            <person name="Li H."/>
        </authorList>
    </citation>
    <scope>NUCLEOTIDE SEQUENCE [LARGE SCALE GENOMIC DNA]</scope>
    <source>
        <strain evidence="1">Lab_2022b</strain>
    </source>
</reference>
<keyword evidence="2" id="KW-1185">Reference proteome</keyword>